<feature type="compositionally biased region" description="Pro residues" evidence="1">
    <location>
        <begin position="47"/>
        <end position="56"/>
    </location>
</feature>
<evidence type="ECO:0000313" key="2">
    <source>
        <dbReference type="EMBL" id="KAK2774688.1"/>
    </source>
</evidence>
<name>A0AAD9YTJ9_COLKA</name>
<evidence type="ECO:0000313" key="3">
    <source>
        <dbReference type="Proteomes" id="UP001281614"/>
    </source>
</evidence>
<dbReference type="AlphaFoldDB" id="A0AAD9YTJ9"/>
<sequence>MNSSCHRPVIPTSVAMFRHLYLSASDPRCQSRDTPRTPRGVVQCLPRCPPSAPPNLAPRLAHRDQPSPGPPCHPCRMSTDKL</sequence>
<accession>A0AAD9YTJ9</accession>
<organism evidence="2 3">
    <name type="scientific">Colletotrichum kahawae</name>
    <name type="common">Coffee berry disease fungus</name>
    <dbReference type="NCBI Taxonomy" id="34407"/>
    <lineage>
        <taxon>Eukaryota</taxon>
        <taxon>Fungi</taxon>
        <taxon>Dikarya</taxon>
        <taxon>Ascomycota</taxon>
        <taxon>Pezizomycotina</taxon>
        <taxon>Sordariomycetes</taxon>
        <taxon>Hypocreomycetidae</taxon>
        <taxon>Glomerellales</taxon>
        <taxon>Glomerellaceae</taxon>
        <taxon>Colletotrichum</taxon>
        <taxon>Colletotrichum gloeosporioides species complex</taxon>
    </lineage>
</organism>
<comment type="caution">
    <text evidence="2">The sequence shown here is derived from an EMBL/GenBank/DDBJ whole genome shotgun (WGS) entry which is preliminary data.</text>
</comment>
<protein>
    <submittedName>
        <fullName evidence="2">Uncharacterized protein</fullName>
    </submittedName>
</protein>
<evidence type="ECO:0000256" key="1">
    <source>
        <dbReference type="SAM" id="MobiDB-lite"/>
    </source>
</evidence>
<proteinExistence type="predicted"/>
<dbReference type="EMBL" id="VYYT01000044">
    <property type="protein sequence ID" value="KAK2774688.1"/>
    <property type="molecule type" value="Genomic_DNA"/>
</dbReference>
<feature type="region of interest" description="Disordered" evidence="1">
    <location>
        <begin position="26"/>
        <end position="82"/>
    </location>
</feature>
<keyword evidence="3" id="KW-1185">Reference proteome</keyword>
<gene>
    <name evidence="2" type="ORF">CKAH01_13134</name>
</gene>
<reference evidence="2" key="1">
    <citation type="submission" date="2023-02" db="EMBL/GenBank/DDBJ databases">
        <title>Colletotrichum kahawae CIFC_Que2 genome sequencing and assembly.</title>
        <authorList>
            <person name="Baroncelli R."/>
        </authorList>
    </citation>
    <scope>NUCLEOTIDE SEQUENCE</scope>
    <source>
        <strain evidence="2">CIFC_Que2</strain>
    </source>
</reference>
<dbReference type="Proteomes" id="UP001281614">
    <property type="component" value="Unassembled WGS sequence"/>
</dbReference>